<dbReference type="STRING" id="1122214.Mame_02796"/>
<gene>
    <name evidence="1" type="ORF">Mame_02796</name>
</gene>
<reference evidence="1 2" key="1">
    <citation type="submission" date="2017-03" db="EMBL/GenBank/DDBJ databases">
        <title>Foreign affairs: Plasmid Transfer between Roseobacters and Rhizobia.</title>
        <authorList>
            <person name="Bartling P."/>
            <person name="Bunk B."/>
            <person name="Overmann J."/>
            <person name="Brinkmann H."/>
            <person name="Petersen J."/>
        </authorList>
    </citation>
    <scope>NUCLEOTIDE SEQUENCE [LARGE SCALE GENOMIC DNA]</scope>
    <source>
        <strain evidence="1 2">MACL11</strain>
    </source>
</reference>
<keyword evidence="2" id="KW-1185">Reference proteome</keyword>
<evidence type="ECO:0000313" key="2">
    <source>
        <dbReference type="Proteomes" id="UP000191135"/>
    </source>
</evidence>
<dbReference type="RefSeq" id="WP_018063109.1">
    <property type="nucleotide sequence ID" value="NZ_AQWH01000002.1"/>
</dbReference>
<evidence type="ECO:0000313" key="1">
    <source>
        <dbReference type="EMBL" id="AQZ52120.1"/>
    </source>
</evidence>
<name>A0A1U9Z390_9HYPH</name>
<organism evidence="1 2">
    <name type="scientific">Martelella mediterranea DSM 17316</name>
    <dbReference type="NCBI Taxonomy" id="1122214"/>
    <lineage>
        <taxon>Bacteria</taxon>
        <taxon>Pseudomonadati</taxon>
        <taxon>Pseudomonadota</taxon>
        <taxon>Alphaproteobacteria</taxon>
        <taxon>Hyphomicrobiales</taxon>
        <taxon>Aurantimonadaceae</taxon>
        <taxon>Martelella</taxon>
    </lineage>
</organism>
<dbReference type="KEGG" id="mmed:Mame_02796"/>
<dbReference type="OrthoDB" id="7916376at2"/>
<dbReference type="EMBL" id="CP020330">
    <property type="protein sequence ID" value="AQZ52120.1"/>
    <property type="molecule type" value="Genomic_DNA"/>
</dbReference>
<dbReference type="Proteomes" id="UP000191135">
    <property type="component" value="Chromosome"/>
</dbReference>
<dbReference type="AlphaFoldDB" id="A0A1U9Z390"/>
<sequence length="143" mass="15432">MQAALIAMTIFGCDDSLNQCSYIDMAETRYATVQACDSEIENRLSVYEDSGFPTIIAVCREPGELVNAALGRNPDAALPLSASVPETKVAETPPEAPGRLQRLTRGSMAALMGIVPTRQQLTNAFTAPLHVVTDSYSWVVKKI</sequence>
<dbReference type="eggNOG" id="ENOG50347Q9">
    <property type="taxonomic scope" value="Bacteria"/>
</dbReference>
<accession>A0A1U9Z390</accession>
<protein>
    <submittedName>
        <fullName evidence="1">Uncharacterized protein</fullName>
    </submittedName>
</protein>
<proteinExistence type="predicted"/>